<dbReference type="AlphaFoldDB" id="A0A0P7GBH3"/>
<dbReference type="Proteomes" id="UP000050535">
    <property type="component" value="Unassembled WGS sequence"/>
</dbReference>
<sequence>MRREIGDDEDWSVSLSRRALLAVGVSTVGSALAGCSSLGGTPTPEQPFATLNRQTVALDGLDLSVPDSVSTASEPADAGVVVVPGGTDRSPNRTAEWIADGRVVALLGDDCGATWNSWVMTSAFATKFDVMGAEWGEPGADLVVGGTVGLNLVTYGRTWEGTPSDSEIFRELDSIASDIEDRTGGN</sequence>
<name>A0A0P7GBH3_9EURY</name>
<evidence type="ECO:0000313" key="1">
    <source>
        <dbReference type="EMBL" id="KPN31049.1"/>
    </source>
</evidence>
<evidence type="ECO:0000313" key="2">
    <source>
        <dbReference type="Proteomes" id="UP000050535"/>
    </source>
</evidence>
<comment type="caution">
    <text evidence="1">The sequence shown here is derived from an EMBL/GenBank/DDBJ whole genome shotgun (WGS) entry which is preliminary data.</text>
</comment>
<dbReference type="PROSITE" id="PS51257">
    <property type="entry name" value="PROKAR_LIPOPROTEIN"/>
    <property type="match status" value="1"/>
</dbReference>
<reference evidence="2" key="1">
    <citation type="submission" date="2013-11" db="EMBL/GenBank/DDBJ databases">
        <authorList>
            <person name="Hoang H.T."/>
            <person name="Killian M.L."/>
            <person name="Madson D.M."/>
            <person name="Arruda P.H.E."/>
            <person name="Sun D."/>
            <person name="Schwartz K.J."/>
            <person name="Yoon K."/>
        </authorList>
    </citation>
    <scope>NUCLEOTIDE SEQUENCE [LARGE SCALE GENOMIC DNA]</scope>
    <source>
        <strain evidence="2">CDK2</strain>
    </source>
</reference>
<dbReference type="EMBL" id="LGUC01000001">
    <property type="protein sequence ID" value="KPN31049.1"/>
    <property type="molecule type" value="Genomic_DNA"/>
</dbReference>
<dbReference type="OrthoDB" id="378192at2157"/>
<protein>
    <submittedName>
        <fullName evidence="1">Uncharacterized protein</fullName>
    </submittedName>
</protein>
<accession>A0A0P7GBH3</accession>
<keyword evidence="2" id="KW-1185">Reference proteome</keyword>
<organism evidence="1 2">
    <name type="scientific">Halolamina pelagica</name>
    <dbReference type="NCBI Taxonomy" id="699431"/>
    <lineage>
        <taxon>Archaea</taxon>
        <taxon>Methanobacteriati</taxon>
        <taxon>Methanobacteriota</taxon>
        <taxon>Stenosarchaea group</taxon>
        <taxon>Halobacteria</taxon>
        <taxon>Halobacteriales</taxon>
        <taxon>Haloferacaceae</taxon>
    </lineage>
</organism>
<proteinExistence type="predicted"/>
<dbReference type="STRING" id="699431.SY89_01791"/>
<dbReference type="RefSeq" id="WP_054583802.1">
    <property type="nucleotide sequence ID" value="NZ_LGUC01000001.1"/>
</dbReference>
<gene>
    <name evidence="1" type="ORF">SY89_01791</name>
</gene>